<protein>
    <submittedName>
        <fullName evidence="5">Flp pilus assembly complex ATPase component TadA</fullName>
    </submittedName>
</protein>
<dbReference type="InterPro" id="IPR003593">
    <property type="entry name" value="AAA+_ATPase"/>
</dbReference>
<sequence length="573" mass="63468">MSMNLTPIGELLIQKQLVSGVDVERALQLQPQLGARLGQILIRIGAISEDNLLPVLAGQLEIPVLDEALLPTSAAVIEQAAQLGGISTGWLAEQGVVIWEGAEGAIECASANPLNSFVNETLSSSFTQHRLQWHFIRSRDVERMFNLLRADNLASAFSDEVAHLRELAEEAPVIELVNNTWAQAIDLGASDIHIEPEEHGFEIRFRVDGILTTKMRFGRDRFDAVVSRIKLISGLDIAERRLPQDGRISIRASGIDIDIRVSVIPGVHGESIVLRLLPKERKDFSLKKLGMEADHLEKFRQWIKEPHGIVLVTGPTGSGKSTSLYAALAEANDREKKIITVEDPVEYKMDGITQIQTHAEIEYTFARALRAILRHDPDIIMIGEIRDLETAEIAVQSALTGHMVFSTLHTNDALGAFNRLIDMGLEPFLVASSLRAVQAQRLVRRLCQHCARPVTEDEMLQSAPAEFSSQMQDLQQRFPALLASPAQWHHAAGCPQCQQTGYRGRVGIYEFVEVTTALQAAIVQRMPAHELNQLARRDGYRNLREDGLIKARNGMTTIDEVMRVTGLSNQVAG</sequence>
<reference evidence="5 6" key="1">
    <citation type="submission" date="2020-06" db="EMBL/GenBank/DDBJ databases">
        <authorList>
            <person name="Qiu C."/>
            <person name="Liu Z."/>
        </authorList>
    </citation>
    <scope>NUCLEOTIDE SEQUENCE [LARGE SCALE GENOMIC DNA]</scope>
    <source>
        <strain evidence="5 6">EM 1</strain>
    </source>
</reference>
<evidence type="ECO:0000313" key="6">
    <source>
        <dbReference type="Proteomes" id="UP000588051"/>
    </source>
</evidence>
<feature type="domain" description="Bacterial type II secretion system protein E" evidence="4">
    <location>
        <begin position="373"/>
        <end position="387"/>
    </location>
</feature>
<dbReference type="SMART" id="SM00382">
    <property type="entry name" value="AAA"/>
    <property type="match status" value="1"/>
</dbReference>
<dbReference type="PANTHER" id="PTHR30258">
    <property type="entry name" value="TYPE II SECRETION SYSTEM PROTEIN GSPE-RELATED"/>
    <property type="match status" value="1"/>
</dbReference>
<dbReference type="GO" id="GO:0005886">
    <property type="term" value="C:plasma membrane"/>
    <property type="evidence" value="ECO:0007669"/>
    <property type="project" value="TreeGrafter"/>
</dbReference>
<dbReference type="PROSITE" id="PS00662">
    <property type="entry name" value="T2SP_E"/>
    <property type="match status" value="1"/>
</dbReference>
<comment type="caution">
    <text evidence="5">The sequence shown here is derived from an EMBL/GenBank/DDBJ whole genome shotgun (WGS) entry which is preliminary data.</text>
</comment>
<dbReference type="Gene3D" id="1.10.40.70">
    <property type="match status" value="1"/>
</dbReference>
<accession>A0A850QI87</accession>
<name>A0A850QI87_9BURK</name>
<keyword evidence="2" id="KW-0547">Nucleotide-binding</keyword>
<evidence type="ECO:0000256" key="1">
    <source>
        <dbReference type="ARBA" id="ARBA00006611"/>
    </source>
</evidence>
<comment type="similarity">
    <text evidence="1">Belongs to the GSP E family.</text>
</comment>
<keyword evidence="6" id="KW-1185">Reference proteome</keyword>
<dbReference type="SUPFAM" id="SSF52540">
    <property type="entry name" value="P-loop containing nucleoside triphosphate hydrolases"/>
    <property type="match status" value="1"/>
</dbReference>
<dbReference type="InterPro" id="IPR001482">
    <property type="entry name" value="T2SS/T4SS_dom"/>
</dbReference>
<evidence type="ECO:0000259" key="4">
    <source>
        <dbReference type="PROSITE" id="PS00662"/>
    </source>
</evidence>
<dbReference type="FunFam" id="3.40.50.300:FF:000398">
    <property type="entry name" value="Type IV pilus assembly ATPase PilB"/>
    <property type="match status" value="1"/>
</dbReference>
<dbReference type="EMBL" id="JABXYJ010000001">
    <property type="protein sequence ID" value="NVO76480.1"/>
    <property type="molecule type" value="Genomic_DNA"/>
</dbReference>
<dbReference type="PANTHER" id="PTHR30258:SF2">
    <property type="entry name" value="COMG OPERON PROTEIN 1"/>
    <property type="match status" value="1"/>
</dbReference>
<dbReference type="InterPro" id="IPR037257">
    <property type="entry name" value="T2SS_E_N_sf"/>
</dbReference>
<dbReference type="Pfam" id="PF00437">
    <property type="entry name" value="T2SSE"/>
    <property type="match status" value="1"/>
</dbReference>
<dbReference type="GO" id="GO:0005524">
    <property type="term" value="F:ATP binding"/>
    <property type="evidence" value="ECO:0007669"/>
    <property type="project" value="UniProtKB-KW"/>
</dbReference>
<dbReference type="CDD" id="cd01129">
    <property type="entry name" value="PulE-GspE-like"/>
    <property type="match status" value="1"/>
</dbReference>
<dbReference type="InterPro" id="IPR027417">
    <property type="entry name" value="P-loop_NTPase"/>
</dbReference>
<evidence type="ECO:0000256" key="2">
    <source>
        <dbReference type="ARBA" id="ARBA00022741"/>
    </source>
</evidence>
<dbReference type="Proteomes" id="UP000588051">
    <property type="component" value="Unassembled WGS sequence"/>
</dbReference>
<dbReference type="AlphaFoldDB" id="A0A850QI87"/>
<evidence type="ECO:0000313" key="5">
    <source>
        <dbReference type="EMBL" id="NVO76480.1"/>
    </source>
</evidence>
<gene>
    <name evidence="5" type="primary">tadA</name>
    <name evidence="5" type="ORF">HV832_01365</name>
</gene>
<evidence type="ECO:0000256" key="3">
    <source>
        <dbReference type="ARBA" id="ARBA00022840"/>
    </source>
</evidence>
<dbReference type="Gene3D" id="3.30.450.90">
    <property type="match status" value="1"/>
</dbReference>
<dbReference type="SUPFAM" id="SSF160246">
    <property type="entry name" value="EspE N-terminal domain-like"/>
    <property type="match status" value="1"/>
</dbReference>
<dbReference type="Gene3D" id="3.40.50.300">
    <property type="entry name" value="P-loop containing nucleotide triphosphate hydrolases"/>
    <property type="match status" value="1"/>
</dbReference>
<dbReference type="RefSeq" id="WP_176801746.1">
    <property type="nucleotide sequence ID" value="NZ_JABXYJ010000001.1"/>
</dbReference>
<keyword evidence="3" id="KW-0067">ATP-binding</keyword>
<organism evidence="5 6">
    <name type="scientific">Undibacterium oligocarboniphilum</name>
    <dbReference type="NCBI Taxonomy" id="666702"/>
    <lineage>
        <taxon>Bacteria</taxon>
        <taxon>Pseudomonadati</taxon>
        <taxon>Pseudomonadota</taxon>
        <taxon>Betaproteobacteria</taxon>
        <taxon>Burkholderiales</taxon>
        <taxon>Oxalobacteraceae</taxon>
        <taxon>Undibacterium</taxon>
    </lineage>
</organism>
<proteinExistence type="inferred from homology"/>
<dbReference type="GO" id="GO:0016887">
    <property type="term" value="F:ATP hydrolysis activity"/>
    <property type="evidence" value="ECO:0007669"/>
    <property type="project" value="TreeGrafter"/>
</dbReference>